<dbReference type="InterPro" id="IPR036873">
    <property type="entry name" value="Rhodanese-like_dom_sf"/>
</dbReference>
<accession>A0ABS4KPS3</accession>
<comment type="caution">
    <text evidence="2">The sequence shown here is derived from an EMBL/GenBank/DDBJ whole genome shotgun (WGS) entry which is preliminary data.</text>
</comment>
<dbReference type="SMART" id="SM00450">
    <property type="entry name" value="RHOD"/>
    <property type="match status" value="1"/>
</dbReference>
<evidence type="ECO:0000313" key="2">
    <source>
        <dbReference type="EMBL" id="MBP2032043.1"/>
    </source>
</evidence>
<protein>
    <submittedName>
        <fullName evidence="2">Rhodanese-related sulfurtransferase</fullName>
    </submittedName>
</protein>
<dbReference type="PANTHER" id="PTHR43031:SF1">
    <property type="entry name" value="PYRIDINE NUCLEOTIDE-DISULPHIDE OXIDOREDUCTASE"/>
    <property type="match status" value="1"/>
</dbReference>
<feature type="domain" description="Rhodanese" evidence="1">
    <location>
        <begin position="19"/>
        <end position="105"/>
    </location>
</feature>
<dbReference type="EMBL" id="JAGGLM010000002">
    <property type="protein sequence ID" value="MBP2032043.1"/>
    <property type="molecule type" value="Genomic_DNA"/>
</dbReference>
<dbReference type="PANTHER" id="PTHR43031">
    <property type="entry name" value="FAD-DEPENDENT OXIDOREDUCTASE"/>
    <property type="match status" value="1"/>
</dbReference>
<gene>
    <name evidence="2" type="ORF">J2Z42_000708</name>
</gene>
<proteinExistence type="predicted"/>
<dbReference type="SUPFAM" id="SSF52821">
    <property type="entry name" value="Rhodanese/Cell cycle control phosphatase"/>
    <property type="match status" value="1"/>
</dbReference>
<dbReference type="Proteomes" id="UP001519307">
    <property type="component" value="Unassembled WGS sequence"/>
</dbReference>
<keyword evidence="3" id="KW-1185">Reference proteome</keyword>
<name>A0ABS4KPS3_9CLOT</name>
<dbReference type="Pfam" id="PF00581">
    <property type="entry name" value="Rhodanese"/>
    <property type="match status" value="1"/>
</dbReference>
<sequence>MNAFFRTISNETLKNLIEAKVPLFLIDVRPEEEFQKGHIPNSQNIPIETFENDIKKLNLKFDSLIILYCTSGQSSLIAYNILKNRGFKRIYNFGKLANWSYGLEY</sequence>
<dbReference type="Gene3D" id="3.40.250.10">
    <property type="entry name" value="Rhodanese-like domain"/>
    <property type="match status" value="1"/>
</dbReference>
<evidence type="ECO:0000313" key="3">
    <source>
        <dbReference type="Proteomes" id="UP001519307"/>
    </source>
</evidence>
<reference evidence="2 3" key="1">
    <citation type="submission" date="2021-03" db="EMBL/GenBank/DDBJ databases">
        <title>Genomic Encyclopedia of Type Strains, Phase IV (KMG-IV): sequencing the most valuable type-strain genomes for metagenomic binning, comparative biology and taxonomic classification.</title>
        <authorList>
            <person name="Goeker M."/>
        </authorList>
    </citation>
    <scope>NUCLEOTIDE SEQUENCE [LARGE SCALE GENOMIC DNA]</scope>
    <source>
        <strain evidence="2 3">DSM 28783</strain>
    </source>
</reference>
<dbReference type="PROSITE" id="PS50206">
    <property type="entry name" value="RHODANESE_3"/>
    <property type="match status" value="1"/>
</dbReference>
<organism evidence="2 3">
    <name type="scientific">Clostridium algifaecis</name>
    <dbReference type="NCBI Taxonomy" id="1472040"/>
    <lineage>
        <taxon>Bacteria</taxon>
        <taxon>Bacillati</taxon>
        <taxon>Bacillota</taxon>
        <taxon>Clostridia</taxon>
        <taxon>Eubacteriales</taxon>
        <taxon>Clostridiaceae</taxon>
        <taxon>Clostridium</taxon>
    </lineage>
</organism>
<dbReference type="InterPro" id="IPR001763">
    <property type="entry name" value="Rhodanese-like_dom"/>
</dbReference>
<dbReference type="RefSeq" id="WP_209700969.1">
    <property type="nucleotide sequence ID" value="NZ_JAGGLM010000002.1"/>
</dbReference>
<dbReference type="InterPro" id="IPR050229">
    <property type="entry name" value="GlpE_sulfurtransferase"/>
</dbReference>
<dbReference type="CDD" id="cd00158">
    <property type="entry name" value="RHOD"/>
    <property type="match status" value="1"/>
</dbReference>
<evidence type="ECO:0000259" key="1">
    <source>
        <dbReference type="PROSITE" id="PS50206"/>
    </source>
</evidence>